<feature type="disulfide bond" evidence="5">
    <location>
        <begin position="98"/>
        <end position="108"/>
    </location>
</feature>
<dbReference type="GeneID" id="575602"/>
<dbReference type="InParanoid" id="A0A7M7REI4"/>
<dbReference type="EnsemblMetazoa" id="XM_775992">
    <property type="protein sequence ID" value="XP_781085"/>
    <property type="gene ID" value="LOC575602"/>
</dbReference>
<keyword evidence="7" id="KW-0472">Membrane</keyword>
<dbReference type="OMA" id="NCNGWES"/>
<keyword evidence="4" id="KW-0325">Glycoprotein</keyword>
<evidence type="ECO:0000313" key="11">
    <source>
        <dbReference type="Proteomes" id="UP000007110"/>
    </source>
</evidence>
<dbReference type="PANTHER" id="PTHR48071">
    <property type="entry name" value="SRCR DOMAIN-CONTAINING PROTEIN"/>
    <property type="match status" value="1"/>
</dbReference>
<sequence length="415" mass="44933">MIEWRMVSSVFLLPILLVLLGATLSQGDLRLQNSDSYSGRLEVLYNGEWGTVCDLDFGDEEARVACRELGLDTTEYQTFDASKFGEGNGTIWLAEVNCNGWESTLDSCAHNSYGVHSCSHSMDVGLTCGEYVEPGELRLENGDDRSGRLEIFYNGQWGTVCNDNFGEDEARVACQQLNLDSSSIEQFGSSKYGEGTGMIWLDEVNCNGIESTLDSCAHDPYGYHDCSHSEDVGISCGTEGNSESGNPFLGGIGRWMGSIVFVCVASVVCGASMYRRRQLYLMRQQQGNNGTNMVHVPPPSNNPGATPFPTQPPPQQSGEPRPYPVQTYSPAYPPASTGGAPPANPYPVQAYPPPGQYPTQLPPVEGSGPYPPQGDAAPYPTPQPEETPPAYQLQGSNMPEGDLPPPPSYNDIVKQ</sequence>
<dbReference type="InterPro" id="IPR001190">
    <property type="entry name" value="SRCR"/>
</dbReference>
<dbReference type="Gene3D" id="3.10.250.10">
    <property type="entry name" value="SRCR-like domain"/>
    <property type="match status" value="2"/>
</dbReference>
<feature type="domain" description="SRCR" evidence="9">
    <location>
        <begin position="29"/>
        <end position="129"/>
    </location>
</feature>
<dbReference type="RefSeq" id="XP_781085.4">
    <property type="nucleotide sequence ID" value="XM_775992.5"/>
</dbReference>
<dbReference type="InterPro" id="IPR036772">
    <property type="entry name" value="SRCR-like_dom_sf"/>
</dbReference>
<feature type="compositionally biased region" description="Pro residues" evidence="6">
    <location>
        <begin position="342"/>
        <end position="356"/>
    </location>
</feature>
<evidence type="ECO:0000313" key="10">
    <source>
        <dbReference type="EnsemblMetazoa" id="XP_781085"/>
    </source>
</evidence>
<feature type="disulfide bond" evidence="5">
    <location>
        <begin position="206"/>
        <end position="216"/>
    </location>
</feature>
<dbReference type="GO" id="GO:0016020">
    <property type="term" value="C:membrane"/>
    <property type="evidence" value="ECO:0007669"/>
    <property type="project" value="InterPro"/>
</dbReference>
<evidence type="ECO:0000256" key="5">
    <source>
        <dbReference type="PROSITE-ProRule" id="PRU00196"/>
    </source>
</evidence>
<evidence type="ECO:0000256" key="7">
    <source>
        <dbReference type="SAM" id="Phobius"/>
    </source>
</evidence>
<dbReference type="PROSITE" id="PS50287">
    <property type="entry name" value="SRCR_2"/>
    <property type="match status" value="2"/>
</dbReference>
<dbReference type="SUPFAM" id="SSF56487">
    <property type="entry name" value="SRCR-like"/>
    <property type="match status" value="2"/>
</dbReference>
<reference evidence="10" key="2">
    <citation type="submission" date="2021-01" db="UniProtKB">
        <authorList>
            <consortium name="EnsemblMetazoa"/>
        </authorList>
    </citation>
    <scope>IDENTIFICATION</scope>
</reference>
<keyword evidence="1 8" id="KW-0732">Signal</keyword>
<dbReference type="Proteomes" id="UP000007110">
    <property type="component" value="Unassembled WGS sequence"/>
</dbReference>
<feature type="domain" description="SRCR" evidence="9">
    <location>
        <begin position="137"/>
        <end position="237"/>
    </location>
</feature>
<organism evidence="10 11">
    <name type="scientific">Strongylocentrotus purpuratus</name>
    <name type="common">Purple sea urchin</name>
    <dbReference type="NCBI Taxonomy" id="7668"/>
    <lineage>
        <taxon>Eukaryota</taxon>
        <taxon>Metazoa</taxon>
        <taxon>Echinodermata</taxon>
        <taxon>Eleutherozoa</taxon>
        <taxon>Echinozoa</taxon>
        <taxon>Echinoidea</taxon>
        <taxon>Euechinoidea</taxon>
        <taxon>Echinacea</taxon>
        <taxon>Camarodonta</taxon>
        <taxon>Echinidea</taxon>
        <taxon>Strongylocentrotidae</taxon>
        <taxon>Strongylocentrotus</taxon>
    </lineage>
</organism>
<protein>
    <recommendedName>
        <fullName evidence="9">SRCR domain-containing protein</fullName>
    </recommendedName>
</protein>
<evidence type="ECO:0000259" key="9">
    <source>
        <dbReference type="PROSITE" id="PS50287"/>
    </source>
</evidence>
<evidence type="ECO:0000256" key="1">
    <source>
        <dbReference type="ARBA" id="ARBA00022729"/>
    </source>
</evidence>
<name>A0A7M7REI4_STRPU</name>
<evidence type="ECO:0000256" key="2">
    <source>
        <dbReference type="ARBA" id="ARBA00022737"/>
    </source>
</evidence>
<feature type="transmembrane region" description="Helical" evidence="7">
    <location>
        <begin position="255"/>
        <end position="274"/>
    </location>
</feature>
<keyword evidence="2" id="KW-0677">Repeat</keyword>
<dbReference type="SMART" id="SM00202">
    <property type="entry name" value="SR"/>
    <property type="match status" value="2"/>
</dbReference>
<proteinExistence type="predicted"/>
<accession>A0A7M7REI4</accession>
<dbReference type="AlphaFoldDB" id="A0A7M7REI4"/>
<evidence type="ECO:0000256" key="8">
    <source>
        <dbReference type="SAM" id="SignalP"/>
    </source>
</evidence>
<feature type="region of interest" description="Disordered" evidence="6">
    <location>
        <begin position="290"/>
        <end position="415"/>
    </location>
</feature>
<keyword evidence="11" id="KW-1185">Reference proteome</keyword>
<keyword evidence="3 5" id="KW-1015">Disulfide bond</keyword>
<keyword evidence="7" id="KW-1133">Transmembrane helix</keyword>
<dbReference type="OrthoDB" id="536948at2759"/>
<keyword evidence="7" id="KW-0812">Transmembrane</keyword>
<dbReference type="PRINTS" id="PR00258">
    <property type="entry name" value="SPERACTRCPTR"/>
</dbReference>
<dbReference type="FunFam" id="3.10.250.10:FF:000001">
    <property type="entry name" value="Lysyl oxidase 4 isoform X1"/>
    <property type="match status" value="1"/>
</dbReference>
<dbReference type="FunFam" id="3.10.250.10:FF:000006">
    <property type="entry name" value="neurotrypsin isoform X2"/>
    <property type="match status" value="1"/>
</dbReference>
<dbReference type="Pfam" id="PF00530">
    <property type="entry name" value="SRCR"/>
    <property type="match status" value="2"/>
</dbReference>
<feature type="chain" id="PRO_5029598214" description="SRCR domain-containing protein" evidence="8">
    <location>
        <begin position="26"/>
        <end position="415"/>
    </location>
</feature>
<reference evidence="11" key="1">
    <citation type="submission" date="2015-02" db="EMBL/GenBank/DDBJ databases">
        <title>Genome sequencing for Strongylocentrotus purpuratus.</title>
        <authorList>
            <person name="Murali S."/>
            <person name="Liu Y."/>
            <person name="Vee V."/>
            <person name="English A."/>
            <person name="Wang M."/>
            <person name="Skinner E."/>
            <person name="Han Y."/>
            <person name="Muzny D.M."/>
            <person name="Worley K.C."/>
            <person name="Gibbs R.A."/>
        </authorList>
    </citation>
    <scope>NUCLEOTIDE SEQUENCE</scope>
</reference>
<dbReference type="PANTHER" id="PTHR48071:SF18">
    <property type="entry name" value="DELETED IN MALIGNANT BRAIN TUMORS 1 PROTEIN-RELATED"/>
    <property type="match status" value="1"/>
</dbReference>
<feature type="signal peptide" evidence="8">
    <location>
        <begin position="1"/>
        <end position="25"/>
    </location>
</feature>
<dbReference type="KEGG" id="spu:575602"/>
<evidence type="ECO:0000256" key="3">
    <source>
        <dbReference type="ARBA" id="ARBA00023157"/>
    </source>
</evidence>
<evidence type="ECO:0000256" key="6">
    <source>
        <dbReference type="SAM" id="MobiDB-lite"/>
    </source>
</evidence>
<comment type="caution">
    <text evidence="5">Lacks conserved residue(s) required for the propagation of feature annotation.</text>
</comment>
<evidence type="ECO:0000256" key="4">
    <source>
        <dbReference type="ARBA" id="ARBA00023180"/>
    </source>
</evidence>
<dbReference type="PROSITE" id="PS00420">
    <property type="entry name" value="SRCR_1"/>
    <property type="match status" value="1"/>
</dbReference>